<reference evidence="13" key="2">
    <citation type="submission" date="2017-12" db="EMBL/GenBank/DDBJ databases">
        <title>Genome sequence of the Bar-tailed Godwit (Limosa lapponica baueri).</title>
        <authorList>
            <person name="Lima N.C.B."/>
            <person name="Parody-Merino A.M."/>
            <person name="Battley P.F."/>
            <person name="Fidler A.E."/>
            <person name="Prosdocimi F."/>
        </authorList>
    </citation>
    <scope>NUCLEOTIDE SEQUENCE [LARGE SCALE GENOMIC DNA]</scope>
</reference>
<evidence type="ECO:0000256" key="7">
    <source>
        <dbReference type="ARBA" id="ARBA00022989"/>
    </source>
</evidence>
<accession>A0A2I0U6F3</accession>
<evidence type="ECO:0000313" key="13">
    <source>
        <dbReference type="Proteomes" id="UP000233556"/>
    </source>
</evidence>
<keyword evidence="4 12" id="KW-0808">Transferase</keyword>
<protein>
    <submittedName>
        <fullName evidence="12">Type 2 lactosamine alpha--sialyltransferase isoform x3</fullName>
    </submittedName>
</protein>
<evidence type="ECO:0000313" key="12">
    <source>
        <dbReference type="EMBL" id="PKU41636.1"/>
    </source>
</evidence>
<feature type="transmembrane region" description="Helical" evidence="11">
    <location>
        <begin position="12"/>
        <end position="30"/>
    </location>
</feature>
<evidence type="ECO:0000256" key="10">
    <source>
        <dbReference type="ARBA" id="ARBA00023180"/>
    </source>
</evidence>
<dbReference type="PANTHER" id="PTHR13713">
    <property type="entry name" value="SIALYLTRANSFERASE"/>
    <property type="match status" value="1"/>
</dbReference>
<dbReference type="PANTHER" id="PTHR13713:SF8">
    <property type="entry name" value="TYPE 2 LACTOSAMINE ALPHA-2,3-SIALYLTRANSFERASE"/>
    <property type="match status" value="1"/>
</dbReference>
<proteinExistence type="inferred from homology"/>
<keyword evidence="6" id="KW-0735">Signal-anchor</keyword>
<keyword evidence="7 11" id="KW-1133">Transmembrane helix</keyword>
<comment type="subcellular location">
    <subcellularLocation>
        <location evidence="1">Golgi apparatus membrane</location>
        <topology evidence="1">Single-pass type II membrane protein</topology>
    </subcellularLocation>
</comment>
<reference evidence="13" key="1">
    <citation type="submission" date="2017-11" db="EMBL/GenBank/DDBJ databases">
        <authorList>
            <person name="Lima N.C."/>
            <person name="Parody-Merino A.M."/>
            <person name="Battley P.F."/>
            <person name="Fidler A.E."/>
            <person name="Prosdocimi F."/>
        </authorList>
    </citation>
    <scope>NUCLEOTIDE SEQUENCE [LARGE SCALE GENOMIC DNA]</scope>
</reference>
<evidence type="ECO:0000256" key="3">
    <source>
        <dbReference type="ARBA" id="ARBA00022676"/>
    </source>
</evidence>
<evidence type="ECO:0000256" key="8">
    <source>
        <dbReference type="ARBA" id="ARBA00023034"/>
    </source>
</evidence>
<dbReference type="EMBL" id="KZ506094">
    <property type="protein sequence ID" value="PKU41636.1"/>
    <property type="molecule type" value="Genomic_DNA"/>
</dbReference>
<gene>
    <name evidence="12" type="ORF">llap_8063</name>
</gene>
<evidence type="ECO:0000256" key="1">
    <source>
        <dbReference type="ARBA" id="ARBA00004323"/>
    </source>
</evidence>
<dbReference type="GO" id="GO:0000139">
    <property type="term" value="C:Golgi membrane"/>
    <property type="evidence" value="ECO:0007669"/>
    <property type="project" value="UniProtKB-SubCell"/>
</dbReference>
<dbReference type="AlphaFoldDB" id="A0A2I0U6F3"/>
<name>A0A2I0U6F3_LIMLA</name>
<keyword evidence="3 12" id="KW-0328">Glycosyltransferase</keyword>
<keyword evidence="13" id="KW-1185">Reference proteome</keyword>
<keyword evidence="8" id="KW-0333">Golgi apparatus</keyword>
<dbReference type="GO" id="GO:0008373">
    <property type="term" value="F:sialyltransferase activity"/>
    <property type="evidence" value="ECO:0007669"/>
    <property type="project" value="InterPro"/>
</dbReference>
<evidence type="ECO:0000256" key="11">
    <source>
        <dbReference type="SAM" id="Phobius"/>
    </source>
</evidence>
<dbReference type="GO" id="GO:0009247">
    <property type="term" value="P:glycolipid biosynthetic process"/>
    <property type="evidence" value="ECO:0007669"/>
    <property type="project" value="TreeGrafter"/>
</dbReference>
<keyword evidence="9 11" id="KW-0472">Membrane</keyword>
<keyword evidence="10" id="KW-0325">Glycoprotein</keyword>
<evidence type="ECO:0000256" key="9">
    <source>
        <dbReference type="ARBA" id="ARBA00023136"/>
    </source>
</evidence>
<evidence type="ECO:0000256" key="5">
    <source>
        <dbReference type="ARBA" id="ARBA00022692"/>
    </source>
</evidence>
<organism evidence="12 13">
    <name type="scientific">Limosa lapponica baueri</name>
    <dbReference type="NCBI Taxonomy" id="1758121"/>
    <lineage>
        <taxon>Eukaryota</taxon>
        <taxon>Metazoa</taxon>
        <taxon>Chordata</taxon>
        <taxon>Craniata</taxon>
        <taxon>Vertebrata</taxon>
        <taxon>Euteleostomi</taxon>
        <taxon>Archelosauria</taxon>
        <taxon>Archosauria</taxon>
        <taxon>Dinosauria</taxon>
        <taxon>Saurischia</taxon>
        <taxon>Theropoda</taxon>
        <taxon>Coelurosauria</taxon>
        <taxon>Aves</taxon>
        <taxon>Neognathae</taxon>
        <taxon>Neoaves</taxon>
        <taxon>Charadriiformes</taxon>
        <taxon>Scolopacidae</taxon>
        <taxon>Limosa</taxon>
    </lineage>
</organism>
<dbReference type="InterPro" id="IPR051142">
    <property type="entry name" value="Glycosyltransferase_29"/>
</dbReference>
<evidence type="ECO:0000256" key="4">
    <source>
        <dbReference type="ARBA" id="ARBA00022679"/>
    </source>
</evidence>
<comment type="similarity">
    <text evidence="2">Belongs to the glycosyltransferase 29 family.</text>
</comment>
<dbReference type="OrthoDB" id="10264956at2759"/>
<dbReference type="Proteomes" id="UP000233556">
    <property type="component" value="Unassembled WGS sequence"/>
</dbReference>
<keyword evidence="5 11" id="KW-0812">Transmembrane</keyword>
<dbReference type="Pfam" id="PF00777">
    <property type="entry name" value="Glyco_transf_29"/>
    <property type="match status" value="1"/>
</dbReference>
<dbReference type="InterPro" id="IPR038578">
    <property type="entry name" value="GT29-like_sf"/>
</dbReference>
<dbReference type="Gene3D" id="3.90.1480.20">
    <property type="entry name" value="Glycosyl transferase family 29"/>
    <property type="match status" value="1"/>
</dbReference>
<evidence type="ECO:0000256" key="2">
    <source>
        <dbReference type="ARBA" id="ARBA00006003"/>
    </source>
</evidence>
<dbReference type="InterPro" id="IPR001675">
    <property type="entry name" value="Glyco_trans_29"/>
</dbReference>
<evidence type="ECO:0000256" key="6">
    <source>
        <dbReference type="ARBA" id="ARBA00022968"/>
    </source>
</evidence>
<sequence>MRLGGLPVMKRILLFFILAAAVMYGILHGNLWRNNLYWYGDALFAYSADILMAKTPLSPLSSTGDAIWLPPTAVERRNSLDTCLLKPAFESLLGFGSQSPFPATREFLSGYCPLRKEVTRSFYLDAYKSAKGFWKKPALNLIYKSSQIRILDPSITRKTAYEWLNFPTRFPKKEKPKHPTTGLIAITLAFHICHEVHLAGFKYDFSDRNSSLHYYGNDTMSQMIQNEYHNINAEQKFLKKLIDKNFVVNLT</sequence>